<feature type="compositionally biased region" description="Acidic residues" evidence="1">
    <location>
        <begin position="295"/>
        <end position="305"/>
    </location>
</feature>
<feature type="compositionally biased region" description="Basic residues" evidence="1">
    <location>
        <begin position="408"/>
        <end position="421"/>
    </location>
</feature>
<gene>
    <name evidence="2" type="ORF">PoB_000295600</name>
</gene>
<dbReference type="AlphaFoldDB" id="A0AAV3Y233"/>
<feature type="compositionally biased region" description="Polar residues" evidence="1">
    <location>
        <begin position="347"/>
        <end position="356"/>
    </location>
</feature>
<feature type="compositionally biased region" description="Polar residues" evidence="1">
    <location>
        <begin position="251"/>
        <end position="261"/>
    </location>
</feature>
<feature type="compositionally biased region" description="Basic and acidic residues" evidence="1">
    <location>
        <begin position="329"/>
        <end position="338"/>
    </location>
</feature>
<dbReference type="GO" id="GO:0016787">
    <property type="term" value="F:hydrolase activity"/>
    <property type="evidence" value="ECO:0007669"/>
    <property type="project" value="UniProtKB-KW"/>
</dbReference>
<comment type="caution">
    <text evidence="2">The sequence shown here is derived from an EMBL/GenBank/DDBJ whole genome shotgun (WGS) entry which is preliminary data.</text>
</comment>
<organism evidence="2 3">
    <name type="scientific">Plakobranchus ocellatus</name>
    <dbReference type="NCBI Taxonomy" id="259542"/>
    <lineage>
        <taxon>Eukaryota</taxon>
        <taxon>Metazoa</taxon>
        <taxon>Spiralia</taxon>
        <taxon>Lophotrochozoa</taxon>
        <taxon>Mollusca</taxon>
        <taxon>Gastropoda</taxon>
        <taxon>Heterobranchia</taxon>
        <taxon>Euthyneura</taxon>
        <taxon>Panpulmonata</taxon>
        <taxon>Sacoglossa</taxon>
        <taxon>Placobranchoidea</taxon>
        <taxon>Plakobranchidae</taxon>
        <taxon>Plakobranchus</taxon>
    </lineage>
</organism>
<reference evidence="2 3" key="1">
    <citation type="journal article" date="2021" name="Elife">
        <title>Chloroplast acquisition without the gene transfer in kleptoplastic sea slugs, Plakobranchus ocellatus.</title>
        <authorList>
            <person name="Maeda T."/>
            <person name="Takahashi S."/>
            <person name="Yoshida T."/>
            <person name="Shimamura S."/>
            <person name="Takaki Y."/>
            <person name="Nagai Y."/>
            <person name="Toyoda A."/>
            <person name="Suzuki Y."/>
            <person name="Arimoto A."/>
            <person name="Ishii H."/>
            <person name="Satoh N."/>
            <person name="Nishiyama T."/>
            <person name="Hasebe M."/>
            <person name="Maruyama T."/>
            <person name="Minagawa J."/>
            <person name="Obokata J."/>
            <person name="Shigenobu S."/>
        </authorList>
    </citation>
    <scope>NUCLEOTIDE SEQUENCE [LARGE SCALE GENOMIC DNA]</scope>
</reference>
<feature type="region of interest" description="Disordered" evidence="1">
    <location>
        <begin position="198"/>
        <end position="503"/>
    </location>
</feature>
<dbReference type="EMBL" id="BLXT01000388">
    <property type="protein sequence ID" value="GFN76450.1"/>
    <property type="molecule type" value="Genomic_DNA"/>
</dbReference>
<feature type="compositionally biased region" description="Acidic residues" evidence="1">
    <location>
        <begin position="473"/>
        <end position="502"/>
    </location>
</feature>
<keyword evidence="3" id="KW-1185">Reference proteome</keyword>
<feature type="region of interest" description="Disordered" evidence="1">
    <location>
        <begin position="568"/>
        <end position="599"/>
    </location>
</feature>
<sequence length="890" mass="100538">MAKWLLDNKIVEQIFGPNLHIEIIKQSQSILNFLGAEGKINNQHLDCIWAAAQLKHCGKQVYEVLLPLVKSIEPEQNRHLRNLIDKLDPACYNTSVLSLSSNLTYSQWQLFQTEESQRRKLLPSVAVTGPRRLVKTSGDHMSSSDSESDEGGGPPPAKIQRKLTDPLVSGITIDMGGGMLLGEGHCCTGCLPRHTVHHLPQSQQQHHHQVLSQQQQQQHHMHHQHPHQHQDDHNPHGHHHVGVSNRRGVGSDSSMEAQSDLSYEDEEEEDNPRLRAVVQSVMARNVQEKDKEMDDNGESSDEDGGADVVVSKEGIPLPTSVRGRLGQRKPADFSREMEQGGAESAIDPSQVTQNISDDQHPPATDEEEEDDEEEEEEDDEEEEEDEEEDEEEVSSDNEESVEGVSAIQHHHQHQHHRHQARQLKEHERQLQLEAQNVIRQQRLTRQLMASSAAASTSGVKGDTPLVEVHHGGEDEEEEDEDDDDDDDDEEDEDDEDEMEEGKEEIVQKIVAHSQGEEKLSSSMSEEEWRAIRCHMQGHAAVSPSHSHQQRILEEEIEKALILSSKDPQRGTYGLSILSPDDDEGSCHSSRLSNKSEKNMADFDGEEGLSEEELVQINNHVRFTAHQAFPHMSVLYPSQTRGHSVNRVRQKPKSPASDFSLNDVCKPGHTLLWDLVQDNMANLLPEGIASEAEKTLTKLLVYPNDRQIRTKFIEAIIDNLAKNKSVVVSLRLLTELFSSFNTSFNSIRRTGGSYKVVLWAEKSLNMMTHFFNNLVTFTAQAKDKTNWTSKSVVVSLRLLTELFSSFNTSFNSIRRTGGSYKVVLWAEKSLNMMTHFFNNLVTFTAQAKDKTNWTSNHGFKEEVSSRLKFLSCVFSCQYSPDTFRSLLFRTV</sequence>
<feature type="compositionally biased region" description="Acidic residues" evidence="1">
    <location>
        <begin position="364"/>
        <end position="401"/>
    </location>
</feature>
<protein>
    <submittedName>
        <fullName evidence="2">Ubiquitin carboxyl-terminal hydrolase 34</fullName>
    </submittedName>
</protein>
<evidence type="ECO:0000313" key="2">
    <source>
        <dbReference type="EMBL" id="GFN76450.1"/>
    </source>
</evidence>
<keyword evidence="2" id="KW-0378">Hydrolase</keyword>
<feature type="region of interest" description="Disordered" evidence="1">
    <location>
        <begin position="129"/>
        <end position="162"/>
    </location>
</feature>
<feature type="compositionally biased region" description="Low complexity" evidence="1">
    <location>
        <begin position="198"/>
        <end position="218"/>
    </location>
</feature>
<dbReference type="Proteomes" id="UP000735302">
    <property type="component" value="Unassembled WGS sequence"/>
</dbReference>
<evidence type="ECO:0000256" key="1">
    <source>
        <dbReference type="SAM" id="MobiDB-lite"/>
    </source>
</evidence>
<feature type="compositionally biased region" description="Polar residues" evidence="1">
    <location>
        <begin position="432"/>
        <end position="458"/>
    </location>
</feature>
<evidence type="ECO:0000313" key="3">
    <source>
        <dbReference type="Proteomes" id="UP000735302"/>
    </source>
</evidence>
<proteinExistence type="predicted"/>
<accession>A0AAV3Y233</accession>
<name>A0AAV3Y233_9GAST</name>